<dbReference type="AlphaFoldDB" id="E6ZP98"/>
<dbReference type="EMBL" id="FQ311434">
    <property type="protein sequence ID" value="CBQ69055.1"/>
    <property type="molecule type" value="Genomic_DNA"/>
</dbReference>
<dbReference type="InterPro" id="IPR014720">
    <property type="entry name" value="dsRBD_dom"/>
</dbReference>
<evidence type="ECO:0000313" key="3">
    <source>
        <dbReference type="EMBL" id="CBQ69055.1"/>
    </source>
</evidence>
<dbReference type="eggNOG" id="ENOG502RE4V">
    <property type="taxonomic scope" value="Eukaryota"/>
</dbReference>
<sequence length="180" mass="18951">MPDASLHAQTTANLTAAGGKTIPQYLEGAFPHKDTSDAVAVAVASTPAPATAQVTAAPDKEPTTLDKITEGLDAEASGQVPLYIKVKGKGKGRPVMFDWDKSSVAQVYEYAAQMSVPDPVFDHVAGGAAHLRTFTVTVKFDGLSATSAMAGSIKEAKESACDVLVQEMLDRNRDVYRLKA</sequence>
<dbReference type="Pfam" id="PF00035">
    <property type="entry name" value="dsrm"/>
    <property type="match status" value="1"/>
</dbReference>
<keyword evidence="1" id="KW-0694">RNA-binding</keyword>
<accession>E6ZP98</accession>
<name>E6ZP98_SPORE</name>
<dbReference type="SMART" id="SM00358">
    <property type="entry name" value="DSRM"/>
    <property type="match status" value="1"/>
</dbReference>
<evidence type="ECO:0000259" key="2">
    <source>
        <dbReference type="PROSITE" id="PS50137"/>
    </source>
</evidence>
<dbReference type="VEuPathDB" id="FungiDB:sr15511"/>
<gene>
    <name evidence="3" type="ORF">sr15511</name>
</gene>
<dbReference type="PROSITE" id="PS50137">
    <property type="entry name" value="DS_RBD"/>
    <property type="match status" value="1"/>
</dbReference>
<dbReference type="Gene3D" id="3.30.160.20">
    <property type="match status" value="1"/>
</dbReference>
<keyword evidence="4" id="KW-1185">Reference proteome</keyword>
<reference evidence="3 4" key="1">
    <citation type="journal article" date="2010" name="Science">
        <title>Pathogenicity determinants in smut fungi revealed by genome comparison.</title>
        <authorList>
            <person name="Schirawski J."/>
            <person name="Mannhaupt G."/>
            <person name="Muench K."/>
            <person name="Brefort T."/>
            <person name="Schipper K."/>
            <person name="Doehlemann G."/>
            <person name="Di Stasio M."/>
            <person name="Roessel N."/>
            <person name="Mendoza-Mendoza A."/>
            <person name="Pester D."/>
            <person name="Mueller O."/>
            <person name="Winterberg B."/>
            <person name="Meyer E."/>
            <person name="Ghareeb H."/>
            <person name="Wollenberg T."/>
            <person name="Muensterkoetter M."/>
            <person name="Wong P."/>
            <person name="Walter M."/>
            <person name="Stukenbrock E."/>
            <person name="Gueldener U."/>
            <person name="Kahmann R."/>
        </authorList>
    </citation>
    <scope>NUCLEOTIDE SEQUENCE [LARGE SCALE GENOMIC DNA]</scope>
    <source>
        <strain evidence="4">SRZ2</strain>
    </source>
</reference>
<organism evidence="3 4">
    <name type="scientific">Sporisorium reilianum (strain SRZ2)</name>
    <name type="common">Maize head smut fungus</name>
    <dbReference type="NCBI Taxonomy" id="999809"/>
    <lineage>
        <taxon>Eukaryota</taxon>
        <taxon>Fungi</taxon>
        <taxon>Dikarya</taxon>
        <taxon>Basidiomycota</taxon>
        <taxon>Ustilaginomycotina</taxon>
        <taxon>Ustilaginomycetes</taxon>
        <taxon>Ustilaginales</taxon>
        <taxon>Ustilaginaceae</taxon>
        <taxon>Sporisorium</taxon>
    </lineage>
</organism>
<dbReference type="GO" id="GO:0003723">
    <property type="term" value="F:RNA binding"/>
    <property type="evidence" value="ECO:0007669"/>
    <property type="project" value="UniProtKB-UniRule"/>
</dbReference>
<evidence type="ECO:0000256" key="1">
    <source>
        <dbReference type="PROSITE-ProRule" id="PRU00266"/>
    </source>
</evidence>
<feature type="domain" description="DRBM" evidence="2">
    <location>
        <begin position="102"/>
        <end position="170"/>
    </location>
</feature>
<dbReference type="HOGENOM" id="CLU_128366_0_0_1"/>
<dbReference type="SUPFAM" id="SSF54768">
    <property type="entry name" value="dsRNA-binding domain-like"/>
    <property type="match status" value="1"/>
</dbReference>
<dbReference type="OrthoDB" id="2555303at2759"/>
<protein>
    <recommendedName>
        <fullName evidence="2">DRBM domain-containing protein</fullName>
    </recommendedName>
</protein>
<proteinExistence type="predicted"/>
<dbReference type="CDD" id="cd00048">
    <property type="entry name" value="DSRM_SF"/>
    <property type="match status" value="1"/>
</dbReference>
<dbReference type="Proteomes" id="UP000008867">
    <property type="component" value="Chromosome 13"/>
</dbReference>
<evidence type="ECO:0000313" key="4">
    <source>
        <dbReference type="Proteomes" id="UP000008867"/>
    </source>
</evidence>